<proteinExistence type="predicted"/>
<dbReference type="EMBL" id="KN398239">
    <property type="protein sequence ID" value="KHG12739.1"/>
    <property type="molecule type" value="Genomic_DNA"/>
</dbReference>
<reference evidence="2" key="1">
    <citation type="submission" date="2014-09" db="EMBL/GenBank/DDBJ databases">
        <authorList>
            <person name="Mudge J."/>
            <person name="Ramaraj T."/>
            <person name="Lindquist I.E."/>
            <person name="Bharti A.K."/>
            <person name="Sundararajan A."/>
            <person name="Cameron C.T."/>
            <person name="Woodward J.E."/>
            <person name="May G.D."/>
            <person name="Brubaker C."/>
            <person name="Broadhvest J."/>
            <person name="Wilkins T.A."/>
        </authorList>
    </citation>
    <scope>NUCLEOTIDE SEQUENCE</scope>
    <source>
        <strain evidence="2">cv. AKA8401</strain>
    </source>
</reference>
<evidence type="ECO:0000313" key="1">
    <source>
        <dbReference type="EMBL" id="KHG12739.1"/>
    </source>
</evidence>
<keyword evidence="2" id="KW-1185">Reference proteome</keyword>
<sequence>MQDLITHLNERLSIDFPLSTSTEIFFTCYHQYTFL</sequence>
<gene>
    <name evidence="1" type="ORF">F383_18637</name>
</gene>
<dbReference type="AlphaFoldDB" id="A0A0B0NLS1"/>
<protein>
    <submittedName>
        <fullName evidence="1">Uncharacterized protein</fullName>
    </submittedName>
</protein>
<accession>A0A0B0NLS1</accession>
<name>A0A0B0NLS1_GOSAR</name>
<organism evidence="1 2">
    <name type="scientific">Gossypium arboreum</name>
    <name type="common">Tree cotton</name>
    <name type="synonym">Gossypium nanking</name>
    <dbReference type="NCBI Taxonomy" id="29729"/>
    <lineage>
        <taxon>Eukaryota</taxon>
        <taxon>Viridiplantae</taxon>
        <taxon>Streptophyta</taxon>
        <taxon>Embryophyta</taxon>
        <taxon>Tracheophyta</taxon>
        <taxon>Spermatophyta</taxon>
        <taxon>Magnoliopsida</taxon>
        <taxon>eudicotyledons</taxon>
        <taxon>Gunneridae</taxon>
        <taxon>Pentapetalae</taxon>
        <taxon>rosids</taxon>
        <taxon>malvids</taxon>
        <taxon>Malvales</taxon>
        <taxon>Malvaceae</taxon>
        <taxon>Malvoideae</taxon>
        <taxon>Gossypium</taxon>
    </lineage>
</organism>
<dbReference type="Proteomes" id="UP000032142">
    <property type="component" value="Unassembled WGS sequence"/>
</dbReference>
<evidence type="ECO:0000313" key="2">
    <source>
        <dbReference type="Proteomes" id="UP000032142"/>
    </source>
</evidence>